<evidence type="ECO:0000256" key="2">
    <source>
        <dbReference type="SAM" id="SignalP"/>
    </source>
</evidence>
<feature type="signal peptide" evidence="2">
    <location>
        <begin position="1"/>
        <end position="26"/>
    </location>
</feature>
<keyword evidence="4" id="KW-1185">Reference proteome</keyword>
<keyword evidence="1" id="KW-0812">Transmembrane</keyword>
<keyword evidence="1" id="KW-1133">Transmembrane helix</keyword>
<dbReference type="EMBL" id="CXWC01000011">
    <property type="protein sequence ID" value="CTQ74656.1"/>
    <property type="molecule type" value="Genomic_DNA"/>
</dbReference>
<protein>
    <submittedName>
        <fullName evidence="3">VPLPA-CTERM protein sorting domain protein</fullName>
    </submittedName>
</protein>
<keyword evidence="1" id="KW-0472">Membrane</keyword>
<accession>A0A0M6ZBP7</accession>
<evidence type="ECO:0000256" key="1">
    <source>
        <dbReference type="SAM" id="Phobius"/>
    </source>
</evidence>
<dbReference type="AlphaFoldDB" id="A0A0M6ZBP7"/>
<reference evidence="4" key="1">
    <citation type="submission" date="2015-07" db="EMBL/GenBank/DDBJ databases">
        <authorList>
            <person name="Rodrigo-Torres Lidia"/>
            <person name="Arahal R.David."/>
        </authorList>
    </citation>
    <scope>NUCLEOTIDE SEQUENCE [LARGE SCALE GENOMIC DNA]</scope>
    <source>
        <strain evidence="4">CECT 5096</strain>
    </source>
</reference>
<keyword evidence="2" id="KW-0732">Signal</keyword>
<gene>
    <name evidence="3" type="ORF">LA5096_04132</name>
</gene>
<dbReference type="GeneID" id="97671441"/>
<evidence type="ECO:0000313" key="3">
    <source>
        <dbReference type="EMBL" id="CTQ74656.1"/>
    </source>
</evidence>
<feature type="transmembrane region" description="Helical" evidence="1">
    <location>
        <begin position="153"/>
        <end position="171"/>
    </location>
</feature>
<sequence length="179" mass="17385">MKLFQALKTAAIAAGMGIAMLGVATAAPISGAISISGPIVNPTDTTGVDFAGSGFVNGGSGDFAGIAAGTLVNLFDISFAALPGTVWNVSGFSFTINSLTSAVTTNAQGGISFNAFGTLAGAGFDDTDGNFVFNGSSIGGVANFSSVTSVVPLPASILLLGGALVGMGAAARRRKNAAA</sequence>
<name>A0A0M6ZBP7_9HYPH</name>
<feature type="chain" id="PRO_5009787738" evidence="2">
    <location>
        <begin position="27"/>
        <end position="179"/>
    </location>
</feature>
<organism evidence="3 4">
    <name type="scientific">Roseibium album</name>
    <dbReference type="NCBI Taxonomy" id="311410"/>
    <lineage>
        <taxon>Bacteria</taxon>
        <taxon>Pseudomonadati</taxon>
        <taxon>Pseudomonadota</taxon>
        <taxon>Alphaproteobacteria</taxon>
        <taxon>Hyphomicrobiales</taxon>
        <taxon>Stappiaceae</taxon>
        <taxon>Roseibium</taxon>
    </lineage>
</organism>
<evidence type="ECO:0000313" key="4">
    <source>
        <dbReference type="Proteomes" id="UP000049983"/>
    </source>
</evidence>
<proteinExistence type="predicted"/>
<dbReference type="InterPro" id="IPR022472">
    <property type="entry name" value="VPLPA-CTERM"/>
</dbReference>
<dbReference type="RefSeq" id="WP_082442777.1">
    <property type="nucleotide sequence ID" value="NZ_CXWA01000005.1"/>
</dbReference>
<dbReference type="NCBIfam" id="TIGR03370">
    <property type="entry name" value="VPLPA-CTERM"/>
    <property type="match status" value="1"/>
</dbReference>
<dbReference type="Proteomes" id="UP000049983">
    <property type="component" value="Unassembled WGS sequence"/>
</dbReference>